<dbReference type="CDD" id="cd06558">
    <property type="entry name" value="crotonase-like"/>
    <property type="match status" value="1"/>
</dbReference>
<dbReference type="EMBL" id="QYUQ01000002">
    <property type="protein sequence ID" value="RJG03621.1"/>
    <property type="molecule type" value="Genomic_DNA"/>
</dbReference>
<evidence type="ECO:0000256" key="3">
    <source>
        <dbReference type="ARBA" id="ARBA00023235"/>
    </source>
</evidence>
<name>A0A3A3G6Q4_9BURK</name>
<accession>A0A3A3G6Q4</accession>
<dbReference type="InterPro" id="IPR051053">
    <property type="entry name" value="ECH/Chromodomain_protein"/>
</dbReference>
<comment type="subcellular location">
    <subcellularLocation>
        <location evidence="1">Peroxisome</location>
    </subcellularLocation>
</comment>
<gene>
    <name evidence="4" type="ORF">D3878_20165</name>
</gene>
<dbReference type="SUPFAM" id="SSF52096">
    <property type="entry name" value="ClpP/crotonase"/>
    <property type="match status" value="1"/>
</dbReference>
<evidence type="ECO:0000313" key="5">
    <source>
        <dbReference type="Proteomes" id="UP000266327"/>
    </source>
</evidence>
<organism evidence="4 5">
    <name type="scientific">Noviherbaspirillum sedimenti</name>
    <dbReference type="NCBI Taxonomy" id="2320865"/>
    <lineage>
        <taxon>Bacteria</taxon>
        <taxon>Pseudomonadati</taxon>
        <taxon>Pseudomonadota</taxon>
        <taxon>Betaproteobacteria</taxon>
        <taxon>Burkholderiales</taxon>
        <taxon>Oxalobacteraceae</taxon>
        <taxon>Noviherbaspirillum</taxon>
    </lineage>
</organism>
<sequence length="256" mass="27395">MEILSSNADGVFTIQFNRPNKKNAFTAAMYQAMSDAMHEAERDASVRVILFTGNADAFTAGNDLEDFVNDPPMSPDAPVFRFMQAVSDAAKPLVAAVAGNAVGIGTTLLLHCELVYAAENAKFALPFSKLGLCPEFAASFLLPQLAGYQRAAEALLLGDAFGAEQAYDMGLVSRVLPKDELFAFTQAQAAKLAALPAASVRTTKRLMKAQQQAAVAAQMAEEIRNFAAMLPAPAAREAVSAFLEKRKPDFSNLPQE</sequence>
<dbReference type="Gene3D" id="3.90.226.10">
    <property type="entry name" value="2-enoyl-CoA Hydratase, Chain A, domain 1"/>
    <property type="match status" value="1"/>
</dbReference>
<keyword evidence="5" id="KW-1185">Reference proteome</keyword>
<dbReference type="Pfam" id="PF00378">
    <property type="entry name" value="ECH_1"/>
    <property type="match status" value="1"/>
</dbReference>
<dbReference type="PANTHER" id="PTHR43684:SF1">
    <property type="entry name" value="ENOYL-COA DELTA ISOMERASE 2"/>
    <property type="match status" value="1"/>
</dbReference>
<proteinExistence type="predicted"/>
<dbReference type="InterPro" id="IPR001753">
    <property type="entry name" value="Enoyl-CoA_hydra/iso"/>
</dbReference>
<dbReference type="Proteomes" id="UP000266327">
    <property type="component" value="Unassembled WGS sequence"/>
</dbReference>
<evidence type="ECO:0000256" key="2">
    <source>
        <dbReference type="ARBA" id="ARBA00023140"/>
    </source>
</evidence>
<dbReference type="RefSeq" id="WP_119787110.1">
    <property type="nucleotide sequence ID" value="NZ_QYUQ01000002.1"/>
</dbReference>
<dbReference type="GO" id="GO:0004165">
    <property type="term" value="F:delta(3)-delta(2)-enoyl-CoA isomerase activity"/>
    <property type="evidence" value="ECO:0007669"/>
    <property type="project" value="UniProtKB-ARBA"/>
</dbReference>
<dbReference type="InterPro" id="IPR029045">
    <property type="entry name" value="ClpP/crotonase-like_dom_sf"/>
</dbReference>
<keyword evidence="2" id="KW-0576">Peroxisome</keyword>
<keyword evidence="3" id="KW-0413">Isomerase</keyword>
<evidence type="ECO:0000256" key="1">
    <source>
        <dbReference type="ARBA" id="ARBA00004275"/>
    </source>
</evidence>
<comment type="caution">
    <text evidence="4">The sequence shown here is derived from an EMBL/GenBank/DDBJ whole genome shotgun (WGS) entry which is preliminary data.</text>
</comment>
<reference evidence="5" key="1">
    <citation type="submission" date="2018-09" db="EMBL/GenBank/DDBJ databases">
        <authorList>
            <person name="Zhu H."/>
        </authorList>
    </citation>
    <scope>NUCLEOTIDE SEQUENCE [LARGE SCALE GENOMIC DNA]</scope>
    <source>
        <strain evidence="5">K1S02-23</strain>
    </source>
</reference>
<evidence type="ECO:0000313" key="4">
    <source>
        <dbReference type="EMBL" id="RJG03621.1"/>
    </source>
</evidence>
<dbReference type="AlphaFoldDB" id="A0A3A3G6Q4"/>
<dbReference type="OrthoDB" id="9797151at2"/>
<dbReference type="PANTHER" id="PTHR43684">
    <property type="match status" value="1"/>
</dbReference>
<protein>
    <submittedName>
        <fullName evidence="4">Enoyl-CoA hydratase</fullName>
    </submittedName>
</protein>